<name>A0ABN4BCA0_9CLOT</name>
<sequence length="152" mass="17854">MKKIDKDILSLNNKFDCVMYKEDIAIFTQLYFEQIFDYKDEYTKKANKTISKIKKLNIIENIDNIESDCEKITIKKKMSKIKDESINWFKEKVESNIEDIKNIISKANLDMEVRNGKIISNDTSELIHLIQDDYLKSNLSGNNFVADKKTKI</sequence>
<dbReference type="InterPro" id="IPR032359">
    <property type="entry name" value="KwaB-like"/>
</dbReference>
<dbReference type="EMBL" id="CP006763">
    <property type="protein sequence ID" value="AGY75320.1"/>
    <property type="molecule type" value="Genomic_DNA"/>
</dbReference>
<evidence type="ECO:0000313" key="2">
    <source>
        <dbReference type="Proteomes" id="UP000017590"/>
    </source>
</evidence>
<accession>A0ABN4BCA0</accession>
<evidence type="ECO:0000313" key="1">
    <source>
        <dbReference type="EMBL" id="AGY75320.1"/>
    </source>
</evidence>
<reference evidence="2" key="1">
    <citation type="journal article" date="2014" name="Biotechnol. Biofuels">
        <title>Comparison of single-molecule sequencing and hybrid approaches for finishing the genome of Clostridium autoethanogenum and analysis of CRISPR systems in industrial relevant Clostridia.</title>
        <authorList>
            <person name="Brown S.D."/>
            <person name="Nagaraju S."/>
            <person name="Utturkar S."/>
            <person name="De Tissera S."/>
            <person name="Segovia S."/>
            <person name="Mitchell W."/>
            <person name="Land M.L."/>
            <person name="Dassanayake A."/>
            <person name="Kopke M."/>
        </authorList>
    </citation>
    <scope>NUCLEOTIDE SEQUENCE [LARGE SCALE GENOMIC DNA]</scope>
    <source>
        <strain evidence="2">DSM 10061</strain>
    </source>
</reference>
<keyword evidence="2" id="KW-1185">Reference proteome</keyword>
<protein>
    <submittedName>
        <fullName evidence="1">DUF4868 domain-containing protein</fullName>
    </submittedName>
</protein>
<dbReference type="Pfam" id="PF16162">
    <property type="entry name" value="KwaB"/>
    <property type="match status" value="1"/>
</dbReference>
<proteinExistence type="predicted"/>
<organism evidence="1 2">
    <name type="scientific">Clostridium autoethanogenum DSM 10061</name>
    <dbReference type="NCBI Taxonomy" id="1341692"/>
    <lineage>
        <taxon>Bacteria</taxon>
        <taxon>Bacillati</taxon>
        <taxon>Bacillota</taxon>
        <taxon>Clostridia</taxon>
        <taxon>Eubacteriales</taxon>
        <taxon>Clostridiaceae</taxon>
        <taxon>Clostridium</taxon>
    </lineage>
</organism>
<dbReference type="Proteomes" id="UP000017590">
    <property type="component" value="Chromosome"/>
</dbReference>
<gene>
    <name evidence="1" type="ORF">CAETHG_1095</name>
</gene>